<keyword evidence="2" id="KW-1185">Reference proteome</keyword>
<name>E9FUN2_DAPPU</name>
<evidence type="ECO:0000313" key="1">
    <source>
        <dbReference type="EMBL" id="EFX88897.1"/>
    </source>
</evidence>
<dbReference type="AlphaFoldDB" id="E9FUN2"/>
<gene>
    <name evidence="1" type="ORF">DAPPUDRAFT_234132</name>
</gene>
<protein>
    <submittedName>
        <fullName evidence="1">Uncharacterized protein</fullName>
    </submittedName>
</protein>
<accession>E9FUN2</accession>
<evidence type="ECO:0000313" key="2">
    <source>
        <dbReference type="Proteomes" id="UP000000305"/>
    </source>
</evidence>
<organism evidence="1 2">
    <name type="scientific">Daphnia pulex</name>
    <name type="common">Water flea</name>
    <dbReference type="NCBI Taxonomy" id="6669"/>
    <lineage>
        <taxon>Eukaryota</taxon>
        <taxon>Metazoa</taxon>
        <taxon>Ecdysozoa</taxon>
        <taxon>Arthropoda</taxon>
        <taxon>Crustacea</taxon>
        <taxon>Branchiopoda</taxon>
        <taxon>Diplostraca</taxon>
        <taxon>Cladocera</taxon>
        <taxon>Anomopoda</taxon>
        <taxon>Daphniidae</taxon>
        <taxon>Daphnia</taxon>
    </lineage>
</organism>
<reference evidence="1 2" key="1">
    <citation type="journal article" date="2011" name="Science">
        <title>The ecoresponsive genome of Daphnia pulex.</title>
        <authorList>
            <person name="Colbourne J.K."/>
            <person name="Pfrender M.E."/>
            <person name="Gilbert D."/>
            <person name="Thomas W.K."/>
            <person name="Tucker A."/>
            <person name="Oakley T.H."/>
            <person name="Tokishita S."/>
            <person name="Aerts A."/>
            <person name="Arnold G.J."/>
            <person name="Basu M.K."/>
            <person name="Bauer D.J."/>
            <person name="Caceres C.E."/>
            <person name="Carmel L."/>
            <person name="Casola C."/>
            <person name="Choi J.H."/>
            <person name="Detter J.C."/>
            <person name="Dong Q."/>
            <person name="Dusheyko S."/>
            <person name="Eads B.D."/>
            <person name="Frohlich T."/>
            <person name="Geiler-Samerotte K.A."/>
            <person name="Gerlach D."/>
            <person name="Hatcher P."/>
            <person name="Jogdeo S."/>
            <person name="Krijgsveld J."/>
            <person name="Kriventseva E.V."/>
            <person name="Kultz D."/>
            <person name="Laforsch C."/>
            <person name="Lindquist E."/>
            <person name="Lopez J."/>
            <person name="Manak J.R."/>
            <person name="Muller J."/>
            <person name="Pangilinan J."/>
            <person name="Patwardhan R.P."/>
            <person name="Pitluck S."/>
            <person name="Pritham E.J."/>
            <person name="Rechtsteiner A."/>
            <person name="Rho M."/>
            <person name="Rogozin I.B."/>
            <person name="Sakarya O."/>
            <person name="Salamov A."/>
            <person name="Schaack S."/>
            <person name="Shapiro H."/>
            <person name="Shiga Y."/>
            <person name="Skalitzky C."/>
            <person name="Smith Z."/>
            <person name="Souvorov A."/>
            <person name="Sung W."/>
            <person name="Tang Z."/>
            <person name="Tsuchiya D."/>
            <person name="Tu H."/>
            <person name="Vos H."/>
            <person name="Wang M."/>
            <person name="Wolf Y.I."/>
            <person name="Yamagata H."/>
            <person name="Yamada T."/>
            <person name="Ye Y."/>
            <person name="Shaw J.R."/>
            <person name="Andrews J."/>
            <person name="Crease T.J."/>
            <person name="Tang H."/>
            <person name="Lucas S.M."/>
            <person name="Robertson H.M."/>
            <person name="Bork P."/>
            <person name="Koonin E.V."/>
            <person name="Zdobnov E.M."/>
            <person name="Grigoriev I.V."/>
            <person name="Lynch M."/>
            <person name="Boore J.L."/>
        </authorList>
    </citation>
    <scope>NUCLEOTIDE SEQUENCE [LARGE SCALE GENOMIC DNA]</scope>
</reference>
<dbReference type="HOGENOM" id="CLU_3089342_0_0_1"/>
<dbReference type="KEGG" id="dpx:DAPPUDRAFT_234132"/>
<sequence length="52" mass="5700">MEEWSEKRSLIRATRRSCRCGTGGDADGLLMAMAEIALVTPDRSAQPYNIAT</sequence>
<dbReference type="EMBL" id="GL732525">
    <property type="protein sequence ID" value="EFX88897.1"/>
    <property type="molecule type" value="Genomic_DNA"/>
</dbReference>
<proteinExistence type="predicted"/>
<dbReference type="InParanoid" id="E9FUN2"/>
<dbReference type="Proteomes" id="UP000000305">
    <property type="component" value="Unassembled WGS sequence"/>
</dbReference>